<dbReference type="PANTHER" id="PTHR30146">
    <property type="entry name" value="LACI-RELATED TRANSCRIPTIONAL REPRESSOR"/>
    <property type="match status" value="1"/>
</dbReference>
<evidence type="ECO:0000256" key="4">
    <source>
        <dbReference type="ARBA" id="ARBA00023163"/>
    </source>
</evidence>
<evidence type="ECO:0000256" key="2">
    <source>
        <dbReference type="ARBA" id="ARBA00023015"/>
    </source>
</evidence>
<dbReference type="InterPro" id="IPR010982">
    <property type="entry name" value="Lambda_DNA-bd_dom_sf"/>
</dbReference>
<evidence type="ECO:0000256" key="3">
    <source>
        <dbReference type="ARBA" id="ARBA00023125"/>
    </source>
</evidence>
<dbReference type="RefSeq" id="WP_144634061.1">
    <property type="nucleotide sequence ID" value="NZ_BNAX01000015.1"/>
</dbReference>
<keyword evidence="3" id="KW-0238">DNA-binding</keyword>
<comment type="caution">
    <text evidence="6">The sequence shown here is derived from an EMBL/GenBank/DDBJ whole genome shotgun (WGS) entry which is preliminary data.</text>
</comment>
<feature type="domain" description="HTH lacI-type" evidence="5">
    <location>
        <begin position="14"/>
        <end position="71"/>
    </location>
</feature>
<gene>
    <name evidence="6" type="ORF">FNH06_04620</name>
</gene>
<dbReference type="SUPFAM" id="SSF53822">
    <property type="entry name" value="Periplasmic binding protein-like I"/>
    <property type="match status" value="1"/>
</dbReference>
<dbReference type="Pfam" id="PF13377">
    <property type="entry name" value="Peripla_BP_3"/>
    <property type="match status" value="1"/>
</dbReference>
<dbReference type="PROSITE" id="PS00356">
    <property type="entry name" value="HTH_LACI_1"/>
    <property type="match status" value="1"/>
</dbReference>
<evidence type="ECO:0000313" key="7">
    <source>
        <dbReference type="Proteomes" id="UP000318578"/>
    </source>
</evidence>
<dbReference type="SUPFAM" id="SSF47413">
    <property type="entry name" value="lambda repressor-like DNA-binding domains"/>
    <property type="match status" value="1"/>
</dbReference>
<keyword evidence="1" id="KW-0678">Repressor</keyword>
<evidence type="ECO:0000259" key="5">
    <source>
        <dbReference type="PROSITE" id="PS50932"/>
    </source>
</evidence>
<dbReference type="Pfam" id="PF00356">
    <property type="entry name" value="LacI"/>
    <property type="match status" value="1"/>
</dbReference>
<organism evidence="6 7">
    <name type="scientific">Amycolatopsis acidiphila</name>
    <dbReference type="NCBI Taxonomy" id="715473"/>
    <lineage>
        <taxon>Bacteria</taxon>
        <taxon>Bacillati</taxon>
        <taxon>Actinomycetota</taxon>
        <taxon>Actinomycetes</taxon>
        <taxon>Pseudonocardiales</taxon>
        <taxon>Pseudonocardiaceae</taxon>
        <taxon>Amycolatopsis</taxon>
    </lineage>
</organism>
<evidence type="ECO:0000256" key="1">
    <source>
        <dbReference type="ARBA" id="ARBA00022491"/>
    </source>
</evidence>
<dbReference type="Proteomes" id="UP000318578">
    <property type="component" value="Unassembled WGS sequence"/>
</dbReference>
<dbReference type="GO" id="GO:0000976">
    <property type="term" value="F:transcription cis-regulatory region binding"/>
    <property type="evidence" value="ECO:0007669"/>
    <property type="project" value="TreeGrafter"/>
</dbReference>
<keyword evidence="2" id="KW-0805">Transcription regulation</keyword>
<dbReference type="InterPro" id="IPR000843">
    <property type="entry name" value="HTH_LacI"/>
</dbReference>
<dbReference type="InterPro" id="IPR046335">
    <property type="entry name" value="LacI/GalR-like_sensor"/>
</dbReference>
<dbReference type="PANTHER" id="PTHR30146:SF148">
    <property type="entry name" value="HTH-TYPE TRANSCRIPTIONAL REPRESSOR PURR-RELATED"/>
    <property type="match status" value="1"/>
</dbReference>
<dbReference type="Gene3D" id="3.40.50.2300">
    <property type="match status" value="2"/>
</dbReference>
<evidence type="ECO:0000313" key="6">
    <source>
        <dbReference type="EMBL" id="TVT25104.1"/>
    </source>
</evidence>
<sequence length="350" mass="37393">MAERSRRRQGQRTVSIRDVAEAAGVSVATVSRALSADSASFQIRPETRQHVLETSAALGYRPNDLARALLQQRTSVIGVIVPDIANPFYTGVVRGIEDVASEAGYRMVLCNTDREPDRLDKYLETLVSSRVDGVLIAGGAADTPLDVDVFTRYHTKVVVVGRHDVACPSVQLDNVAAGAAITAHLAGLGHRRIALIAGPGDSRTMRDRLEGYRSALRAHGLPQLDELIRRGELDEDSGYRAAGELSTMDVPPTGIVTLNDRMAVGALAALHDRGISVPQKVSVTGFDDVSFASYVRPKLTTVSVPTYRIGTTAAELLLSALRGEPDSDGGKRVVLPTEVVIRDSSAPPPA</sequence>
<reference evidence="6 7" key="1">
    <citation type="submission" date="2019-07" db="EMBL/GenBank/DDBJ databases">
        <title>New species of Amycolatopsis and Streptomyces.</title>
        <authorList>
            <person name="Duangmal K."/>
            <person name="Teo W.F.A."/>
            <person name="Lipun K."/>
        </authorList>
    </citation>
    <scope>NUCLEOTIDE SEQUENCE [LARGE SCALE GENOMIC DNA]</scope>
    <source>
        <strain evidence="6 7">JCM 30562</strain>
    </source>
</reference>
<name>A0A558ALH0_9PSEU</name>
<proteinExistence type="predicted"/>
<dbReference type="EMBL" id="VJZA01000004">
    <property type="protein sequence ID" value="TVT25104.1"/>
    <property type="molecule type" value="Genomic_DNA"/>
</dbReference>
<dbReference type="GO" id="GO:0003700">
    <property type="term" value="F:DNA-binding transcription factor activity"/>
    <property type="evidence" value="ECO:0007669"/>
    <property type="project" value="TreeGrafter"/>
</dbReference>
<dbReference type="Gene3D" id="1.10.260.40">
    <property type="entry name" value="lambda repressor-like DNA-binding domains"/>
    <property type="match status" value="1"/>
</dbReference>
<keyword evidence="7" id="KW-1185">Reference proteome</keyword>
<dbReference type="CDD" id="cd06267">
    <property type="entry name" value="PBP1_LacI_sugar_binding-like"/>
    <property type="match status" value="1"/>
</dbReference>
<dbReference type="CDD" id="cd01392">
    <property type="entry name" value="HTH_LacI"/>
    <property type="match status" value="1"/>
</dbReference>
<dbReference type="OrthoDB" id="37081at2"/>
<dbReference type="PROSITE" id="PS50932">
    <property type="entry name" value="HTH_LACI_2"/>
    <property type="match status" value="1"/>
</dbReference>
<dbReference type="SMART" id="SM00354">
    <property type="entry name" value="HTH_LACI"/>
    <property type="match status" value="1"/>
</dbReference>
<keyword evidence="4" id="KW-0804">Transcription</keyword>
<dbReference type="InterPro" id="IPR028082">
    <property type="entry name" value="Peripla_BP_I"/>
</dbReference>
<dbReference type="AlphaFoldDB" id="A0A558ALH0"/>
<accession>A0A558ALH0</accession>
<protein>
    <submittedName>
        <fullName evidence="6">LacI family transcriptional regulator</fullName>
    </submittedName>
</protein>